<organism evidence="11 12">
    <name type="scientific">Planococcus lenghuensis</name>
    <dbReference type="NCBI Taxonomy" id="2213202"/>
    <lineage>
        <taxon>Bacteria</taxon>
        <taxon>Bacillati</taxon>
        <taxon>Bacillota</taxon>
        <taxon>Bacilli</taxon>
        <taxon>Bacillales</taxon>
        <taxon>Caryophanaceae</taxon>
        <taxon>Planococcus</taxon>
    </lineage>
</organism>
<evidence type="ECO:0000256" key="7">
    <source>
        <dbReference type="ARBA" id="ARBA00048558"/>
    </source>
</evidence>
<evidence type="ECO:0000256" key="5">
    <source>
        <dbReference type="ARBA" id="ARBA00022679"/>
    </source>
</evidence>
<dbReference type="KEGG" id="pmar:B0X71_12185"/>
<proteinExistence type="inferred from homology"/>
<keyword evidence="6 8" id="KW-0648">Protein biosynthesis</keyword>
<gene>
    <name evidence="8" type="primary">fmt</name>
    <name evidence="11" type="ORF">B0X71_12185</name>
</gene>
<dbReference type="RefSeq" id="WP_077589665.1">
    <property type="nucleotide sequence ID" value="NZ_CP019640.1"/>
</dbReference>
<dbReference type="Proteomes" id="UP000188184">
    <property type="component" value="Chromosome"/>
</dbReference>
<feature type="domain" description="Formyl transferase N-terminal" evidence="9">
    <location>
        <begin position="3"/>
        <end position="180"/>
    </location>
</feature>
<dbReference type="InterPro" id="IPR005794">
    <property type="entry name" value="Fmt"/>
</dbReference>
<dbReference type="AlphaFoldDB" id="A0A1Q2L149"/>
<dbReference type="OrthoDB" id="9802815at2"/>
<dbReference type="HAMAP" id="MF_00182">
    <property type="entry name" value="Formyl_trans"/>
    <property type="match status" value="1"/>
</dbReference>
<name>A0A1Q2L149_9BACL</name>
<dbReference type="GO" id="GO:0004479">
    <property type="term" value="F:methionyl-tRNA formyltransferase activity"/>
    <property type="evidence" value="ECO:0007669"/>
    <property type="project" value="UniProtKB-UniRule"/>
</dbReference>
<dbReference type="InterPro" id="IPR041711">
    <property type="entry name" value="Met-tRNA-FMT_N"/>
</dbReference>
<dbReference type="InterPro" id="IPR044135">
    <property type="entry name" value="Met-tRNA-FMT_C"/>
</dbReference>
<dbReference type="InterPro" id="IPR005793">
    <property type="entry name" value="Formyl_trans_C"/>
</dbReference>
<dbReference type="FunFam" id="3.40.50.170:FF:000004">
    <property type="entry name" value="Methionyl-tRNA formyltransferase"/>
    <property type="match status" value="1"/>
</dbReference>
<dbReference type="CDD" id="cd08704">
    <property type="entry name" value="Met_tRNA_FMT_C"/>
    <property type="match status" value="1"/>
</dbReference>
<dbReference type="Gene3D" id="3.10.25.10">
    <property type="entry name" value="Formyl transferase, C-terminal domain"/>
    <property type="match status" value="1"/>
</dbReference>
<dbReference type="Pfam" id="PF00551">
    <property type="entry name" value="Formyl_trans_N"/>
    <property type="match status" value="1"/>
</dbReference>
<comment type="similarity">
    <text evidence="2 8">Belongs to the Fmt family.</text>
</comment>
<evidence type="ECO:0000256" key="3">
    <source>
        <dbReference type="ARBA" id="ARBA00012261"/>
    </source>
</evidence>
<protein>
    <recommendedName>
        <fullName evidence="4 8">Methionyl-tRNA formyltransferase</fullName>
        <ecNumber evidence="3 8">2.1.2.9</ecNumber>
    </recommendedName>
</protein>
<dbReference type="InterPro" id="IPR036477">
    <property type="entry name" value="Formyl_transf_N_sf"/>
</dbReference>
<dbReference type="GO" id="GO:0005829">
    <property type="term" value="C:cytosol"/>
    <property type="evidence" value="ECO:0007669"/>
    <property type="project" value="TreeGrafter"/>
</dbReference>
<evidence type="ECO:0000256" key="2">
    <source>
        <dbReference type="ARBA" id="ARBA00010699"/>
    </source>
</evidence>
<dbReference type="PANTHER" id="PTHR11138:SF5">
    <property type="entry name" value="METHIONYL-TRNA FORMYLTRANSFERASE, MITOCHONDRIAL"/>
    <property type="match status" value="1"/>
</dbReference>
<dbReference type="SUPFAM" id="SSF53328">
    <property type="entry name" value="Formyltransferase"/>
    <property type="match status" value="1"/>
</dbReference>
<dbReference type="InterPro" id="IPR037022">
    <property type="entry name" value="Formyl_trans_C_sf"/>
</dbReference>
<feature type="binding site" evidence="8">
    <location>
        <begin position="110"/>
        <end position="113"/>
    </location>
    <ligand>
        <name>(6S)-5,6,7,8-tetrahydrofolate</name>
        <dbReference type="ChEBI" id="CHEBI:57453"/>
    </ligand>
</feature>
<keyword evidence="5 8" id="KW-0808">Transferase</keyword>
<dbReference type="Gene3D" id="3.40.50.170">
    <property type="entry name" value="Formyl transferase, N-terminal domain"/>
    <property type="match status" value="1"/>
</dbReference>
<accession>A0A1Q2L149</accession>
<keyword evidence="12" id="KW-1185">Reference proteome</keyword>
<evidence type="ECO:0000313" key="11">
    <source>
        <dbReference type="EMBL" id="AQQ53767.1"/>
    </source>
</evidence>
<dbReference type="InterPro" id="IPR001555">
    <property type="entry name" value="GART_AS"/>
</dbReference>
<dbReference type="CDD" id="cd08646">
    <property type="entry name" value="FMT_core_Met-tRNA-FMT_N"/>
    <property type="match status" value="1"/>
</dbReference>
<evidence type="ECO:0000256" key="6">
    <source>
        <dbReference type="ARBA" id="ARBA00022917"/>
    </source>
</evidence>
<feature type="domain" description="Formyl transferase C-terminal" evidence="10">
    <location>
        <begin position="204"/>
        <end position="300"/>
    </location>
</feature>
<dbReference type="EC" id="2.1.2.9" evidence="3 8"/>
<dbReference type="Pfam" id="PF02911">
    <property type="entry name" value="Formyl_trans_C"/>
    <property type="match status" value="1"/>
</dbReference>
<evidence type="ECO:0000256" key="4">
    <source>
        <dbReference type="ARBA" id="ARBA00016014"/>
    </source>
</evidence>
<comment type="catalytic activity">
    <reaction evidence="7 8">
        <text>L-methionyl-tRNA(fMet) + (6R)-10-formyltetrahydrofolate = N-formyl-L-methionyl-tRNA(fMet) + (6S)-5,6,7,8-tetrahydrofolate + H(+)</text>
        <dbReference type="Rhea" id="RHEA:24380"/>
        <dbReference type="Rhea" id="RHEA-COMP:9952"/>
        <dbReference type="Rhea" id="RHEA-COMP:9953"/>
        <dbReference type="ChEBI" id="CHEBI:15378"/>
        <dbReference type="ChEBI" id="CHEBI:57453"/>
        <dbReference type="ChEBI" id="CHEBI:78530"/>
        <dbReference type="ChEBI" id="CHEBI:78844"/>
        <dbReference type="ChEBI" id="CHEBI:195366"/>
        <dbReference type="EC" id="2.1.2.9"/>
    </reaction>
</comment>
<dbReference type="InterPro" id="IPR011034">
    <property type="entry name" value="Formyl_transferase-like_C_sf"/>
</dbReference>
<reference evidence="11 12" key="1">
    <citation type="submission" date="2017-02" db="EMBL/GenBank/DDBJ databases">
        <title>The complete genomic sequence of a novel cold adapted crude oil-degrading bacterium Planococcus qaidamina Y42.</title>
        <authorList>
            <person name="Yang R."/>
        </authorList>
    </citation>
    <scope>NUCLEOTIDE SEQUENCE [LARGE SCALE GENOMIC DNA]</scope>
    <source>
        <strain evidence="11 12">Y42</strain>
    </source>
</reference>
<sequence>MTRILFMGTPAFSVPILRMLKEEGYDIVAAVTQPDRPVGRKKVLTPPPVKKEAERLGIPVLQPERVRNPDELQQVLALAPDLIITAAFGQILPKELLEAPELGAINVHASLLPEYRGGAPIHQAVIDGKEETGVTIMYMAEALDAGDIISQVTVPISDEDDTGSLFEKLSDAGRELLKETLPAIINGTNERIPQDASLATFARNITREQERIDWTKPARSVFNHVRGLHPWPVAYTVLDGQNVKVWQVAETDRQETGKPGDIIEATDEAIFVQTGAGVIAVKELQLAGKKRLPAKDYANHPKFKAGGHFE</sequence>
<evidence type="ECO:0000256" key="1">
    <source>
        <dbReference type="ARBA" id="ARBA00002606"/>
    </source>
</evidence>
<dbReference type="EMBL" id="CP019640">
    <property type="protein sequence ID" value="AQQ53767.1"/>
    <property type="molecule type" value="Genomic_DNA"/>
</dbReference>
<evidence type="ECO:0000259" key="9">
    <source>
        <dbReference type="Pfam" id="PF00551"/>
    </source>
</evidence>
<dbReference type="PROSITE" id="PS00373">
    <property type="entry name" value="GART"/>
    <property type="match status" value="1"/>
</dbReference>
<evidence type="ECO:0000259" key="10">
    <source>
        <dbReference type="Pfam" id="PF02911"/>
    </source>
</evidence>
<comment type="function">
    <text evidence="1 8">Attaches a formyl group to the free amino group of methionyl-tRNA(fMet). The formyl group appears to play a dual role in the initiator identity of N-formylmethionyl-tRNA by promoting its recognition by IF2 and preventing the misappropriation of this tRNA by the elongation apparatus.</text>
</comment>
<dbReference type="SUPFAM" id="SSF50486">
    <property type="entry name" value="FMT C-terminal domain-like"/>
    <property type="match status" value="1"/>
</dbReference>
<evidence type="ECO:0000256" key="8">
    <source>
        <dbReference type="HAMAP-Rule" id="MF_00182"/>
    </source>
</evidence>
<dbReference type="PANTHER" id="PTHR11138">
    <property type="entry name" value="METHIONYL-TRNA FORMYLTRANSFERASE"/>
    <property type="match status" value="1"/>
</dbReference>
<dbReference type="NCBIfam" id="TIGR00460">
    <property type="entry name" value="fmt"/>
    <property type="match status" value="1"/>
</dbReference>
<dbReference type="InterPro" id="IPR002376">
    <property type="entry name" value="Formyl_transf_N"/>
</dbReference>
<evidence type="ECO:0000313" key="12">
    <source>
        <dbReference type="Proteomes" id="UP000188184"/>
    </source>
</evidence>